<organism evidence="1">
    <name type="scientific">marine metagenome</name>
    <dbReference type="NCBI Taxonomy" id="408172"/>
    <lineage>
        <taxon>unclassified sequences</taxon>
        <taxon>metagenomes</taxon>
        <taxon>ecological metagenomes</taxon>
    </lineage>
</organism>
<gene>
    <name evidence="1" type="ORF">METZ01_LOCUS418279</name>
</gene>
<proteinExistence type="predicted"/>
<reference evidence="1" key="1">
    <citation type="submission" date="2018-05" db="EMBL/GenBank/DDBJ databases">
        <authorList>
            <person name="Lanie J.A."/>
            <person name="Ng W.-L."/>
            <person name="Kazmierczak K.M."/>
            <person name="Andrzejewski T.M."/>
            <person name="Davidsen T.M."/>
            <person name="Wayne K.J."/>
            <person name="Tettelin H."/>
            <person name="Glass J.I."/>
            <person name="Rusch D."/>
            <person name="Podicherti R."/>
            <person name="Tsui H.-C.T."/>
            <person name="Winkler M.E."/>
        </authorList>
    </citation>
    <scope>NUCLEOTIDE SEQUENCE</scope>
</reference>
<accession>A0A382X4A0</accession>
<protein>
    <submittedName>
        <fullName evidence="1">Uncharacterized protein</fullName>
    </submittedName>
</protein>
<feature type="non-terminal residue" evidence="1">
    <location>
        <position position="1"/>
    </location>
</feature>
<feature type="non-terminal residue" evidence="1">
    <location>
        <position position="23"/>
    </location>
</feature>
<dbReference type="EMBL" id="UINC01164527">
    <property type="protein sequence ID" value="SVD65425.1"/>
    <property type="molecule type" value="Genomic_DNA"/>
</dbReference>
<name>A0A382X4A0_9ZZZZ</name>
<evidence type="ECO:0000313" key="1">
    <source>
        <dbReference type="EMBL" id="SVD65425.1"/>
    </source>
</evidence>
<sequence>VSQNLKSKPFSEINVPPFVDVML</sequence>
<dbReference type="AlphaFoldDB" id="A0A382X4A0"/>